<dbReference type="HOGENOM" id="CLU_064985_0_0_1"/>
<evidence type="ECO:0000256" key="1">
    <source>
        <dbReference type="SAM" id="Phobius"/>
    </source>
</evidence>
<proteinExistence type="predicted"/>
<protein>
    <recommendedName>
        <fullName evidence="2">DUF7702 domain-containing protein</fullName>
    </recommendedName>
</protein>
<evidence type="ECO:0000313" key="4">
    <source>
        <dbReference type="Proteomes" id="UP000054166"/>
    </source>
</evidence>
<organism evidence="3 4">
    <name type="scientific">Piloderma croceum (strain F 1598)</name>
    <dbReference type="NCBI Taxonomy" id="765440"/>
    <lineage>
        <taxon>Eukaryota</taxon>
        <taxon>Fungi</taxon>
        <taxon>Dikarya</taxon>
        <taxon>Basidiomycota</taxon>
        <taxon>Agaricomycotina</taxon>
        <taxon>Agaricomycetes</taxon>
        <taxon>Agaricomycetidae</taxon>
        <taxon>Atheliales</taxon>
        <taxon>Atheliaceae</taxon>
        <taxon>Piloderma</taxon>
    </lineage>
</organism>
<dbReference type="Pfam" id="PF24800">
    <property type="entry name" value="DUF7702"/>
    <property type="match status" value="1"/>
</dbReference>
<dbReference type="PANTHER" id="PTHR42109">
    <property type="entry name" value="UNPLACED GENOMIC SCAFFOLD UM_SCAF_CONTIG_1.265, WHOLE GENOME SHOTGUN SEQUENCE"/>
    <property type="match status" value="1"/>
</dbReference>
<evidence type="ECO:0000259" key="2">
    <source>
        <dbReference type="Pfam" id="PF24800"/>
    </source>
</evidence>
<sequence length="298" mass="32543">MPSLNDHGKLGAATIPFYVPILIISFVLVLRHGFTRDSGWIFVFIFSIVRILGGALLIAAQLVRPGNTNLYVAASILEAAGLSPLLLATLGFLRTVGKNSFSEHGRMPNVFRLLGLLGIVALALSIYGGIIATVPSDQSKSNTFRHIGSILFAVFYGLLAAVHAVCWLHADTLMKHRRTLLIGISLALPFLGVRVVYTVLASFSGSPIATSTTTTTNSLSKFNLINGDWRIYLVMALVMEYIVVIIYTTVGAMLPLQKDFHLNYEGVSSRGMQLRPPPQQPYDHRTVYPLQRQAAYAA</sequence>
<feature type="transmembrane region" description="Helical" evidence="1">
    <location>
        <begin position="42"/>
        <end position="64"/>
    </location>
</feature>
<evidence type="ECO:0000313" key="3">
    <source>
        <dbReference type="EMBL" id="KIM84628.1"/>
    </source>
</evidence>
<dbReference type="AlphaFoldDB" id="A0A0C3BEA1"/>
<dbReference type="EMBL" id="KN832987">
    <property type="protein sequence ID" value="KIM84628.1"/>
    <property type="molecule type" value="Genomic_DNA"/>
</dbReference>
<feature type="domain" description="DUF7702" evidence="2">
    <location>
        <begin position="6"/>
        <end position="254"/>
    </location>
</feature>
<name>A0A0C3BEA1_PILCF</name>
<reference evidence="3 4" key="1">
    <citation type="submission" date="2014-04" db="EMBL/GenBank/DDBJ databases">
        <authorList>
            <consortium name="DOE Joint Genome Institute"/>
            <person name="Kuo A."/>
            <person name="Tarkka M."/>
            <person name="Buscot F."/>
            <person name="Kohler A."/>
            <person name="Nagy L.G."/>
            <person name="Floudas D."/>
            <person name="Copeland A."/>
            <person name="Barry K.W."/>
            <person name="Cichocki N."/>
            <person name="Veneault-Fourrey C."/>
            <person name="LaButti K."/>
            <person name="Lindquist E.A."/>
            <person name="Lipzen A."/>
            <person name="Lundell T."/>
            <person name="Morin E."/>
            <person name="Murat C."/>
            <person name="Sun H."/>
            <person name="Tunlid A."/>
            <person name="Henrissat B."/>
            <person name="Grigoriev I.V."/>
            <person name="Hibbett D.S."/>
            <person name="Martin F."/>
            <person name="Nordberg H.P."/>
            <person name="Cantor M.N."/>
            <person name="Hua S.X."/>
        </authorList>
    </citation>
    <scope>NUCLEOTIDE SEQUENCE [LARGE SCALE GENOMIC DNA]</scope>
    <source>
        <strain evidence="3 4">F 1598</strain>
    </source>
</reference>
<keyword evidence="1" id="KW-0812">Transmembrane</keyword>
<feature type="transmembrane region" description="Helical" evidence="1">
    <location>
        <begin position="146"/>
        <end position="168"/>
    </location>
</feature>
<dbReference type="InterPro" id="IPR056119">
    <property type="entry name" value="DUF7702"/>
</dbReference>
<keyword evidence="4" id="KW-1185">Reference proteome</keyword>
<dbReference type="InParanoid" id="A0A0C3BEA1"/>
<keyword evidence="1" id="KW-1133">Transmembrane helix</keyword>
<dbReference type="Proteomes" id="UP000054166">
    <property type="component" value="Unassembled WGS sequence"/>
</dbReference>
<feature type="transmembrane region" description="Helical" evidence="1">
    <location>
        <begin position="113"/>
        <end position="134"/>
    </location>
</feature>
<feature type="transmembrane region" description="Helical" evidence="1">
    <location>
        <begin position="231"/>
        <end position="254"/>
    </location>
</feature>
<dbReference type="STRING" id="765440.A0A0C3BEA1"/>
<accession>A0A0C3BEA1</accession>
<reference evidence="4" key="2">
    <citation type="submission" date="2015-01" db="EMBL/GenBank/DDBJ databases">
        <title>Evolutionary Origins and Diversification of the Mycorrhizal Mutualists.</title>
        <authorList>
            <consortium name="DOE Joint Genome Institute"/>
            <consortium name="Mycorrhizal Genomics Consortium"/>
            <person name="Kohler A."/>
            <person name="Kuo A."/>
            <person name="Nagy L.G."/>
            <person name="Floudas D."/>
            <person name="Copeland A."/>
            <person name="Barry K.W."/>
            <person name="Cichocki N."/>
            <person name="Veneault-Fourrey C."/>
            <person name="LaButti K."/>
            <person name="Lindquist E.A."/>
            <person name="Lipzen A."/>
            <person name="Lundell T."/>
            <person name="Morin E."/>
            <person name="Murat C."/>
            <person name="Riley R."/>
            <person name="Ohm R."/>
            <person name="Sun H."/>
            <person name="Tunlid A."/>
            <person name="Henrissat B."/>
            <person name="Grigoriev I.V."/>
            <person name="Hibbett D.S."/>
            <person name="Martin F."/>
        </authorList>
    </citation>
    <scope>NUCLEOTIDE SEQUENCE [LARGE SCALE GENOMIC DNA]</scope>
    <source>
        <strain evidence="4">F 1598</strain>
    </source>
</reference>
<gene>
    <name evidence="3" type="ORF">PILCRDRAFT_818206</name>
</gene>
<feature type="transmembrane region" description="Helical" evidence="1">
    <location>
        <begin position="70"/>
        <end position="93"/>
    </location>
</feature>
<feature type="transmembrane region" description="Helical" evidence="1">
    <location>
        <begin position="12"/>
        <end position="30"/>
    </location>
</feature>
<dbReference type="PANTHER" id="PTHR42109:SF2">
    <property type="entry name" value="INTEGRAL MEMBRANE PROTEIN"/>
    <property type="match status" value="1"/>
</dbReference>
<keyword evidence="1" id="KW-0472">Membrane</keyword>
<feature type="transmembrane region" description="Helical" evidence="1">
    <location>
        <begin position="180"/>
        <end position="200"/>
    </location>
</feature>
<dbReference type="OrthoDB" id="2560628at2759"/>